<dbReference type="SMART" id="SM01336">
    <property type="entry name" value="zf-PARP"/>
    <property type="match status" value="1"/>
</dbReference>
<evidence type="ECO:0000256" key="1">
    <source>
        <dbReference type="ARBA" id="ARBA00004123"/>
    </source>
</evidence>
<dbReference type="Gene3D" id="3.30.1740.10">
    <property type="entry name" value="Zinc finger, PARP-type"/>
    <property type="match status" value="1"/>
</dbReference>
<dbReference type="OrthoDB" id="429950at2759"/>
<evidence type="ECO:0000256" key="4">
    <source>
        <dbReference type="ARBA" id="ARBA00022833"/>
    </source>
</evidence>
<dbReference type="Proteomes" id="UP001147746">
    <property type="component" value="Unassembled WGS sequence"/>
</dbReference>
<feature type="compositionally biased region" description="Basic residues" evidence="6">
    <location>
        <begin position="121"/>
        <end position="130"/>
    </location>
</feature>
<evidence type="ECO:0000256" key="2">
    <source>
        <dbReference type="ARBA" id="ARBA00022723"/>
    </source>
</evidence>
<evidence type="ECO:0000313" key="9">
    <source>
        <dbReference type="Proteomes" id="UP001147746"/>
    </source>
</evidence>
<feature type="region of interest" description="Disordered" evidence="6">
    <location>
        <begin position="107"/>
        <end position="314"/>
    </location>
</feature>
<reference evidence="8" key="2">
    <citation type="journal article" date="2023" name="IMA Fungus">
        <title>Comparative genomic study of the Penicillium genus elucidates a diverse pangenome and 15 lateral gene transfer events.</title>
        <authorList>
            <person name="Petersen C."/>
            <person name="Sorensen T."/>
            <person name="Nielsen M.R."/>
            <person name="Sondergaard T.E."/>
            <person name="Sorensen J.L."/>
            <person name="Fitzpatrick D.A."/>
            <person name="Frisvad J.C."/>
            <person name="Nielsen K.L."/>
        </authorList>
    </citation>
    <scope>NUCLEOTIDE SEQUENCE</scope>
    <source>
        <strain evidence="8">IBT 21472</strain>
    </source>
</reference>
<reference evidence="8" key="1">
    <citation type="submission" date="2022-12" db="EMBL/GenBank/DDBJ databases">
        <authorList>
            <person name="Petersen C."/>
        </authorList>
    </citation>
    <scope>NUCLEOTIDE SEQUENCE</scope>
    <source>
        <strain evidence="8">IBT 21472</strain>
    </source>
</reference>
<dbReference type="GO" id="GO:0005634">
    <property type="term" value="C:nucleus"/>
    <property type="evidence" value="ECO:0007669"/>
    <property type="project" value="UniProtKB-SubCell"/>
</dbReference>
<feature type="compositionally biased region" description="Basic residues" evidence="6">
    <location>
        <begin position="187"/>
        <end position="198"/>
    </location>
</feature>
<dbReference type="EMBL" id="JAPZBO010000008">
    <property type="protein sequence ID" value="KAJ5308037.1"/>
    <property type="molecule type" value="Genomic_DNA"/>
</dbReference>
<accession>A0A9W9PS43</accession>
<dbReference type="GO" id="GO:0003677">
    <property type="term" value="F:DNA binding"/>
    <property type="evidence" value="ECO:0007669"/>
    <property type="project" value="InterPro"/>
</dbReference>
<keyword evidence="9" id="KW-1185">Reference proteome</keyword>
<dbReference type="AlphaFoldDB" id="A0A9W9PS43"/>
<dbReference type="SUPFAM" id="SSF57716">
    <property type="entry name" value="Glucocorticoid receptor-like (DNA-binding domain)"/>
    <property type="match status" value="1"/>
</dbReference>
<evidence type="ECO:0000256" key="5">
    <source>
        <dbReference type="ARBA" id="ARBA00023242"/>
    </source>
</evidence>
<proteinExistence type="predicted"/>
<name>A0A9W9PS43_9EURO</name>
<feature type="compositionally biased region" description="Basic residues" evidence="6">
    <location>
        <begin position="303"/>
        <end position="314"/>
    </location>
</feature>
<sequence>MGSYRFELSNGRAGCQNKECKENAVKIPKGELRVGSWVESEKFQSYQWRHWGCTTPKVIENIANAWEEMRSNETDYDVLDGYEDLPDALQLKIRTALAEGHVADDDWKGDVEVNRPGCTGFRKRAPRGKNVKAEKVSHDQPMPTVEGSDANDDVEPSGKPKPKPKKAAAKAVAESSNDADASEKAKPKTKRAPRTKKAAVKEDSEASSDHEVEERKPAANIKKPRAKNTAADADPDAELKKRGRPSKKPATDAPAQPAKKGTKRKTSGEETQDAEPEKPKRGRGKAAKTNSAHDDTETSVPAKPKRGRKKASSD</sequence>
<protein>
    <submittedName>
        <fullName evidence="8">Zf-PARP-domain-containing protein</fullName>
    </submittedName>
</protein>
<evidence type="ECO:0000256" key="6">
    <source>
        <dbReference type="SAM" id="MobiDB-lite"/>
    </source>
</evidence>
<comment type="caution">
    <text evidence="8">The sequence shown here is derived from an EMBL/GenBank/DDBJ whole genome shotgun (WGS) entry which is preliminary data.</text>
</comment>
<keyword evidence="2" id="KW-0479">Metal-binding</keyword>
<dbReference type="InterPro" id="IPR036957">
    <property type="entry name" value="Znf_PARP_sf"/>
</dbReference>
<feature type="compositionally biased region" description="Basic and acidic residues" evidence="6">
    <location>
        <begin position="199"/>
        <end position="217"/>
    </location>
</feature>
<evidence type="ECO:0000313" key="8">
    <source>
        <dbReference type="EMBL" id="KAJ5308037.1"/>
    </source>
</evidence>
<keyword evidence="4" id="KW-0862">Zinc</keyword>
<evidence type="ECO:0000259" key="7">
    <source>
        <dbReference type="SMART" id="SM01336"/>
    </source>
</evidence>
<evidence type="ECO:0000256" key="3">
    <source>
        <dbReference type="ARBA" id="ARBA00022771"/>
    </source>
</evidence>
<comment type="subcellular location">
    <subcellularLocation>
        <location evidence="1">Nucleus</location>
    </subcellularLocation>
</comment>
<organism evidence="8 9">
    <name type="scientific">Penicillium atrosanguineum</name>
    <dbReference type="NCBI Taxonomy" id="1132637"/>
    <lineage>
        <taxon>Eukaryota</taxon>
        <taxon>Fungi</taxon>
        <taxon>Dikarya</taxon>
        <taxon>Ascomycota</taxon>
        <taxon>Pezizomycotina</taxon>
        <taxon>Eurotiomycetes</taxon>
        <taxon>Eurotiomycetidae</taxon>
        <taxon>Eurotiales</taxon>
        <taxon>Aspergillaceae</taxon>
        <taxon>Penicillium</taxon>
    </lineage>
</organism>
<feature type="domain" description="PARP-type" evidence="7">
    <location>
        <begin position="7"/>
        <end position="98"/>
    </location>
</feature>
<gene>
    <name evidence="8" type="ORF">N7476_008693</name>
</gene>
<dbReference type="GO" id="GO:0008270">
    <property type="term" value="F:zinc ion binding"/>
    <property type="evidence" value="ECO:0007669"/>
    <property type="project" value="UniProtKB-KW"/>
</dbReference>
<keyword evidence="3" id="KW-0863">Zinc-finger</keyword>
<dbReference type="InterPro" id="IPR001510">
    <property type="entry name" value="Znf_PARP"/>
</dbReference>
<keyword evidence="5" id="KW-0539">Nucleus</keyword>
<dbReference type="Pfam" id="PF00645">
    <property type="entry name" value="zf-PARP"/>
    <property type="match status" value="1"/>
</dbReference>